<feature type="domain" description="PNPLA" evidence="5">
    <location>
        <begin position="10"/>
        <end position="168"/>
    </location>
</feature>
<dbReference type="EMBL" id="FUXM01000006">
    <property type="protein sequence ID" value="SJZ75458.1"/>
    <property type="molecule type" value="Genomic_DNA"/>
</dbReference>
<evidence type="ECO:0000256" key="3">
    <source>
        <dbReference type="ARBA" id="ARBA00023098"/>
    </source>
</evidence>
<evidence type="ECO:0000256" key="1">
    <source>
        <dbReference type="ARBA" id="ARBA00022801"/>
    </source>
</evidence>
<feature type="short sequence motif" description="GXSXG" evidence="4">
    <location>
        <begin position="41"/>
        <end position="45"/>
    </location>
</feature>
<dbReference type="InterPro" id="IPR002641">
    <property type="entry name" value="PNPLA_dom"/>
</dbReference>
<protein>
    <submittedName>
        <fullName evidence="6">NTE family protein</fullName>
    </submittedName>
</protein>
<dbReference type="InterPro" id="IPR050301">
    <property type="entry name" value="NTE"/>
</dbReference>
<dbReference type="InterPro" id="IPR016035">
    <property type="entry name" value="Acyl_Trfase/lysoPLipase"/>
</dbReference>
<sequence length="281" mass="30349">MQERRPRLALALGAGSARGLAHIGVLKVWEEERLPLDLLVGTSMGAIIGGLYASGISPRWLANLVGPLSKLNWRDLGLGGLGLYKGENFYQALKVLTGGRSFAQTRIPLAVVATDLDQGEPYIIQEGELALALRASAAVPVVFQPVNWQGRRLVDGALTARVPARMARQLGADLVIGVDVRFGLADNRAEKLWEVAIQSIEILERQICQTLPQEADLLITPQLGHIGSWDFHCYEELIRLGEETARQALPGIRNLLARWASAASPDQGGARAGARGESANQ</sequence>
<dbReference type="PANTHER" id="PTHR14226:SF76">
    <property type="entry name" value="NTE FAMILY PROTEIN RSSA"/>
    <property type="match status" value="1"/>
</dbReference>
<dbReference type="PANTHER" id="PTHR14226">
    <property type="entry name" value="NEUROPATHY TARGET ESTERASE/SWISS CHEESE D.MELANOGASTER"/>
    <property type="match status" value="1"/>
</dbReference>
<dbReference type="Pfam" id="PF01734">
    <property type="entry name" value="Patatin"/>
    <property type="match status" value="1"/>
</dbReference>
<accession>A0A1T4N9C9</accession>
<proteinExistence type="predicted"/>
<organism evidence="6 7">
    <name type="scientific">Carboxydocella sporoproducens DSM 16521</name>
    <dbReference type="NCBI Taxonomy" id="1121270"/>
    <lineage>
        <taxon>Bacteria</taxon>
        <taxon>Bacillati</taxon>
        <taxon>Bacillota</taxon>
        <taxon>Clostridia</taxon>
        <taxon>Eubacteriales</taxon>
        <taxon>Clostridiales Family XVI. Incertae Sedis</taxon>
        <taxon>Carboxydocella</taxon>
    </lineage>
</organism>
<gene>
    <name evidence="6" type="ORF">SAMN02745885_00833</name>
</gene>
<reference evidence="7" key="1">
    <citation type="submission" date="2017-02" db="EMBL/GenBank/DDBJ databases">
        <authorList>
            <person name="Varghese N."/>
            <person name="Submissions S."/>
        </authorList>
    </citation>
    <scope>NUCLEOTIDE SEQUENCE [LARGE SCALE GENOMIC DNA]</scope>
    <source>
        <strain evidence="7">DSM 16521</strain>
    </source>
</reference>
<keyword evidence="3 4" id="KW-0443">Lipid metabolism</keyword>
<evidence type="ECO:0000256" key="2">
    <source>
        <dbReference type="ARBA" id="ARBA00022963"/>
    </source>
</evidence>
<evidence type="ECO:0000313" key="6">
    <source>
        <dbReference type="EMBL" id="SJZ75458.1"/>
    </source>
</evidence>
<keyword evidence="2 4" id="KW-0442">Lipid degradation</keyword>
<dbReference type="OrthoDB" id="9770965at2"/>
<keyword evidence="7" id="KW-1185">Reference proteome</keyword>
<dbReference type="AlphaFoldDB" id="A0A1T4N9C9"/>
<dbReference type="SUPFAM" id="SSF52151">
    <property type="entry name" value="FabD/lysophospholipase-like"/>
    <property type="match status" value="1"/>
</dbReference>
<dbReference type="RefSeq" id="WP_078664937.1">
    <property type="nucleotide sequence ID" value="NZ_FUXM01000006.1"/>
</dbReference>
<dbReference type="PROSITE" id="PS51635">
    <property type="entry name" value="PNPLA"/>
    <property type="match status" value="1"/>
</dbReference>
<feature type="active site" description="Nucleophile" evidence="4">
    <location>
        <position position="43"/>
    </location>
</feature>
<dbReference type="Gene3D" id="3.40.1090.10">
    <property type="entry name" value="Cytosolic phospholipase A2 catalytic domain"/>
    <property type="match status" value="2"/>
</dbReference>
<evidence type="ECO:0000313" key="7">
    <source>
        <dbReference type="Proteomes" id="UP000189933"/>
    </source>
</evidence>
<dbReference type="GO" id="GO:0016787">
    <property type="term" value="F:hydrolase activity"/>
    <property type="evidence" value="ECO:0007669"/>
    <property type="project" value="UniProtKB-UniRule"/>
</dbReference>
<dbReference type="GO" id="GO:0016042">
    <property type="term" value="P:lipid catabolic process"/>
    <property type="evidence" value="ECO:0007669"/>
    <property type="project" value="UniProtKB-UniRule"/>
</dbReference>
<feature type="short sequence motif" description="DGA/G" evidence="4">
    <location>
        <begin position="155"/>
        <end position="157"/>
    </location>
</feature>
<keyword evidence="1 4" id="KW-0378">Hydrolase</keyword>
<evidence type="ECO:0000259" key="5">
    <source>
        <dbReference type="PROSITE" id="PS51635"/>
    </source>
</evidence>
<comment type="caution">
    <text evidence="4">Lacks conserved residue(s) required for the propagation of feature annotation.</text>
</comment>
<name>A0A1T4N9C9_9FIRM</name>
<feature type="active site" description="Proton acceptor" evidence="4">
    <location>
        <position position="155"/>
    </location>
</feature>
<dbReference type="Proteomes" id="UP000189933">
    <property type="component" value="Unassembled WGS sequence"/>
</dbReference>
<evidence type="ECO:0000256" key="4">
    <source>
        <dbReference type="PROSITE-ProRule" id="PRU01161"/>
    </source>
</evidence>